<dbReference type="InterPro" id="IPR001841">
    <property type="entry name" value="Znf_RING"/>
</dbReference>
<dbReference type="OMA" id="HFRIQVE"/>
<sequence>MNQIFPNCLTRTSVGEYVLTVPTQMEGVSAIPFSIIPTSKNIPRMYVNKNQTTIKYLPPTVIHITFDFNIPNFQITSLWLTVSELIKIKNTVEEALSVFDGRGLFVLLYETIDQSRPETLDIRLFPKAPLTREDRQQKLLQYNFDVTQKVFYSQDFVTCDVCYEECPPKDFVVFSSCGHFLCKNCLKSQLLVAISSGKFMLCPYAECKEEILPWELESVCVREDIIKYEKQLAVMSIQSSGDYIVCPFCNYTGILVDPIVHKKSTPIICANCEKTFCSVCLCTNHVGTCYDVLSLDRFKSESYYTELVGELSIKNMKKCPLCKCPVLKAYGCNHINCTCGCEFCYNCGKRIHGYAHFNESGTKCVLYSEKTLMEDTMKSTDTRELDKLMKDPKMFPYFCNDCETLFGVEVNSLVIRCPFCKKMKCRHCGDENVSKEHLLRVLQLPKFKDMKIPDFL</sequence>
<dbReference type="EMBL" id="KB206969">
    <property type="protein sequence ID" value="ELP86456.1"/>
    <property type="molecule type" value="Genomic_DNA"/>
</dbReference>
<dbReference type="GO" id="GO:0016740">
    <property type="term" value="F:transferase activity"/>
    <property type="evidence" value="ECO:0007669"/>
    <property type="project" value="UniProtKB-KW"/>
</dbReference>
<evidence type="ECO:0000256" key="5">
    <source>
        <dbReference type="ARBA" id="ARBA00022771"/>
    </source>
</evidence>
<evidence type="ECO:0000259" key="9">
    <source>
        <dbReference type="PROSITE" id="PS50089"/>
    </source>
</evidence>
<organism evidence="11 12">
    <name type="scientific">Entamoeba invadens IP1</name>
    <dbReference type="NCBI Taxonomy" id="370355"/>
    <lineage>
        <taxon>Eukaryota</taxon>
        <taxon>Amoebozoa</taxon>
        <taxon>Evosea</taxon>
        <taxon>Archamoebae</taxon>
        <taxon>Mastigamoebida</taxon>
        <taxon>Entamoebidae</taxon>
        <taxon>Entamoeba</taxon>
    </lineage>
</organism>
<dbReference type="CDD" id="cd22584">
    <property type="entry name" value="Rcat_RBR_unk"/>
    <property type="match status" value="1"/>
</dbReference>
<dbReference type="SUPFAM" id="SSF57850">
    <property type="entry name" value="RING/U-box"/>
    <property type="match status" value="3"/>
</dbReference>
<dbReference type="GO" id="GO:0008270">
    <property type="term" value="F:zinc ion binding"/>
    <property type="evidence" value="ECO:0007669"/>
    <property type="project" value="UniProtKB-KW"/>
</dbReference>
<evidence type="ECO:0000313" key="12">
    <source>
        <dbReference type="Proteomes" id="UP000014680"/>
    </source>
</evidence>
<dbReference type="PROSITE" id="PS00518">
    <property type="entry name" value="ZF_RING_1"/>
    <property type="match status" value="1"/>
</dbReference>
<feature type="domain" description="RING-type" evidence="9">
    <location>
        <begin position="159"/>
        <end position="203"/>
    </location>
</feature>
<dbReference type="InterPro" id="IPR013083">
    <property type="entry name" value="Znf_RING/FYVE/PHD"/>
</dbReference>
<keyword evidence="2" id="KW-0808">Transferase</keyword>
<accession>A0A0A1U442</accession>
<evidence type="ECO:0000256" key="1">
    <source>
        <dbReference type="ARBA" id="ARBA00004906"/>
    </source>
</evidence>
<evidence type="ECO:0000256" key="2">
    <source>
        <dbReference type="ARBA" id="ARBA00022679"/>
    </source>
</evidence>
<dbReference type="Gene3D" id="3.30.40.10">
    <property type="entry name" value="Zinc/RING finger domain, C3HC4 (zinc finger)"/>
    <property type="match status" value="1"/>
</dbReference>
<name>A0A0A1U442_ENTIV</name>
<keyword evidence="6" id="KW-0833">Ubl conjugation pathway</keyword>
<dbReference type="Gene3D" id="1.20.120.1750">
    <property type="match status" value="1"/>
</dbReference>
<keyword evidence="5 8" id="KW-0863">Zinc-finger</keyword>
<evidence type="ECO:0000259" key="10">
    <source>
        <dbReference type="PROSITE" id="PS51873"/>
    </source>
</evidence>
<dbReference type="PROSITE" id="PS50089">
    <property type="entry name" value="ZF_RING_2"/>
    <property type="match status" value="1"/>
</dbReference>
<dbReference type="InterPro" id="IPR017907">
    <property type="entry name" value="Znf_RING_CS"/>
</dbReference>
<dbReference type="InterPro" id="IPR044066">
    <property type="entry name" value="TRIAD_supradom"/>
</dbReference>
<dbReference type="InterPro" id="IPR002867">
    <property type="entry name" value="IBR_dom"/>
</dbReference>
<evidence type="ECO:0000256" key="7">
    <source>
        <dbReference type="ARBA" id="ARBA00022833"/>
    </source>
</evidence>
<comment type="pathway">
    <text evidence="1">Protein modification; protein ubiquitination.</text>
</comment>
<dbReference type="Pfam" id="PF26200">
    <property type="entry name" value="Rcat_RNF216"/>
    <property type="match status" value="1"/>
</dbReference>
<dbReference type="OrthoDB" id="1431934at2759"/>
<reference evidence="11 12" key="1">
    <citation type="submission" date="2012-10" db="EMBL/GenBank/DDBJ databases">
        <authorList>
            <person name="Zafar N."/>
            <person name="Inman J."/>
            <person name="Hall N."/>
            <person name="Lorenzi H."/>
            <person name="Caler E."/>
        </authorList>
    </citation>
    <scope>NUCLEOTIDE SEQUENCE [LARGE SCALE GENOMIC DNA]</scope>
    <source>
        <strain evidence="11 12">IP1</strain>
    </source>
</reference>
<keyword evidence="12" id="KW-1185">Reference proteome</keyword>
<dbReference type="AlphaFoldDB" id="A0A0A1U442"/>
<gene>
    <name evidence="11" type="ORF">EIN_032070</name>
</gene>
<keyword evidence="3" id="KW-0479">Metal-binding</keyword>
<keyword evidence="4" id="KW-0677">Repeat</keyword>
<proteinExistence type="predicted"/>
<evidence type="ECO:0000256" key="4">
    <source>
        <dbReference type="ARBA" id="ARBA00022737"/>
    </source>
</evidence>
<feature type="domain" description="RING-type" evidence="10">
    <location>
        <begin position="155"/>
        <end position="368"/>
    </location>
</feature>
<evidence type="ECO:0000313" key="11">
    <source>
        <dbReference type="EMBL" id="ELP86456.1"/>
    </source>
</evidence>
<dbReference type="VEuPathDB" id="AmoebaDB:EIN_032070"/>
<protein>
    <submittedName>
        <fullName evidence="11">RING finger protein, putative</fullName>
    </submittedName>
</protein>
<dbReference type="PROSITE" id="PS51873">
    <property type="entry name" value="TRIAD"/>
    <property type="match status" value="1"/>
</dbReference>
<dbReference type="PANTHER" id="PTHR22770">
    <property type="entry name" value="UBIQUITIN CONJUGATING ENZYME 7 INTERACTING PROTEIN-RELATED"/>
    <property type="match status" value="1"/>
</dbReference>
<dbReference type="SMART" id="SM00647">
    <property type="entry name" value="IBR"/>
    <property type="match status" value="2"/>
</dbReference>
<dbReference type="GeneID" id="14885419"/>
<dbReference type="RefSeq" id="XP_004185802.1">
    <property type="nucleotide sequence ID" value="XM_004185754.1"/>
</dbReference>
<dbReference type="KEGG" id="eiv:EIN_032070"/>
<dbReference type="PANTHER" id="PTHR22770:SF47">
    <property type="entry name" value="E3 UBIQUITIN-PROTEIN LIGASE RNF216"/>
    <property type="match status" value="1"/>
</dbReference>
<dbReference type="InterPro" id="IPR051628">
    <property type="entry name" value="LUBAC_E3_Ligases"/>
</dbReference>
<dbReference type="Proteomes" id="UP000014680">
    <property type="component" value="Unassembled WGS sequence"/>
</dbReference>
<evidence type="ECO:0000256" key="6">
    <source>
        <dbReference type="ARBA" id="ARBA00022786"/>
    </source>
</evidence>
<evidence type="ECO:0000256" key="8">
    <source>
        <dbReference type="PROSITE-ProRule" id="PRU00175"/>
    </source>
</evidence>
<evidence type="ECO:0000256" key="3">
    <source>
        <dbReference type="ARBA" id="ARBA00022723"/>
    </source>
</evidence>
<keyword evidence="7" id="KW-0862">Zinc</keyword>